<keyword evidence="2" id="KW-0325">Glycoprotein</keyword>
<evidence type="ECO:0000313" key="6">
    <source>
        <dbReference type="EMBL" id="TKS87456.1"/>
    </source>
</evidence>
<dbReference type="InterPro" id="IPR018097">
    <property type="entry name" value="EGF_Ca-bd_CS"/>
</dbReference>
<dbReference type="PANTHER" id="PTHR24042">
    <property type="entry name" value="NEL HOMOLOG"/>
    <property type="match status" value="1"/>
</dbReference>
<feature type="domain" description="TNFR-Cys" evidence="5">
    <location>
        <begin position="498"/>
        <end position="538"/>
    </location>
</feature>
<feature type="region of interest" description="Disordered" evidence="4">
    <location>
        <begin position="228"/>
        <end position="302"/>
    </location>
</feature>
<dbReference type="InterPro" id="IPR001368">
    <property type="entry name" value="TNFR/NGFR_Cys_rich_reg"/>
</dbReference>
<dbReference type="PROSITE" id="PS00652">
    <property type="entry name" value="TNFR_NGFR_1"/>
    <property type="match status" value="2"/>
</dbReference>
<evidence type="ECO:0000256" key="2">
    <source>
        <dbReference type="ARBA" id="ARBA00023180"/>
    </source>
</evidence>
<organism evidence="6 7">
    <name type="scientific">Collichthys lucidus</name>
    <name type="common">Big head croaker</name>
    <name type="synonym">Sciaena lucida</name>
    <dbReference type="NCBI Taxonomy" id="240159"/>
    <lineage>
        <taxon>Eukaryota</taxon>
        <taxon>Metazoa</taxon>
        <taxon>Chordata</taxon>
        <taxon>Craniata</taxon>
        <taxon>Vertebrata</taxon>
        <taxon>Euteleostomi</taxon>
        <taxon>Actinopterygii</taxon>
        <taxon>Neopterygii</taxon>
        <taxon>Teleostei</taxon>
        <taxon>Neoteleostei</taxon>
        <taxon>Acanthomorphata</taxon>
        <taxon>Eupercaria</taxon>
        <taxon>Sciaenidae</taxon>
        <taxon>Collichthys</taxon>
    </lineage>
</organism>
<name>A0A4U5VH70_COLLU</name>
<gene>
    <name evidence="6" type="ORF">D9C73_021580</name>
</gene>
<dbReference type="STRING" id="240159.A0A4U5VH70"/>
<feature type="domain" description="TNFR-Cys" evidence="5">
    <location>
        <begin position="578"/>
        <end position="615"/>
    </location>
</feature>
<dbReference type="Gene3D" id="2.10.25.10">
    <property type="entry name" value="Laminin"/>
    <property type="match status" value="1"/>
</dbReference>
<dbReference type="CDD" id="cd00054">
    <property type="entry name" value="EGF_CA"/>
    <property type="match status" value="1"/>
</dbReference>
<keyword evidence="7" id="KW-1185">Reference proteome</keyword>
<dbReference type="PROSITE" id="PS50050">
    <property type="entry name" value="TNFR_NGFR_2"/>
    <property type="match status" value="2"/>
</dbReference>
<dbReference type="GO" id="GO:0005509">
    <property type="term" value="F:calcium ion binding"/>
    <property type="evidence" value="ECO:0007669"/>
    <property type="project" value="InterPro"/>
</dbReference>
<feature type="repeat" description="TNFR-Cys" evidence="3">
    <location>
        <begin position="578"/>
        <end position="615"/>
    </location>
</feature>
<feature type="disulfide bond" evidence="3">
    <location>
        <begin position="499"/>
        <end position="514"/>
    </location>
</feature>
<evidence type="ECO:0000256" key="1">
    <source>
        <dbReference type="ARBA" id="ARBA00023157"/>
    </source>
</evidence>
<evidence type="ECO:0000259" key="5">
    <source>
        <dbReference type="PROSITE" id="PS50050"/>
    </source>
</evidence>
<feature type="disulfide bond" evidence="3">
    <location>
        <begin position="520"/>
        <end position="538"/>
    </location>
</feature>
<feature type="repeat" description="TNFR-Cys" evidence="3">
    <location>
        <begin position="498"/>
        <end position="538"/>
    </location>
</feature>
<dbReference type="Pfam" id="PF00020">
    <property type="entry name" value="TNFR_c6"/>
    <property type="match status" value="2"/>
</dbReference>
<comment type="caution">
    <text evidence="3">Lacks conserved residue(s) required for the propagation of feature annotation.</text>
</comment>
<feature type="compositionally biased region" description="Basic and acidic residues" evidence="4">
    <location>
        <begin position="1200"/>
        <end position="1220"/>
    </location>
</feature>
<dbReference type="AlphaFoldDB" id="A0A4U5VH70"/>
<dbReference type="GO" id="GO:0008201">
    <property type="term" value="F:heparin binding"/>
    <property type="evidence" value="ECO:0007669"/>
    <property type="project" value="TreeGrafter"/>
</dbReference>
<dbReference type="Proteomes" id="UP000298787">
    <property type="component" value="Chromosome 19"/>
</dbReference>
<dbReference type="PROSITE" id="PS01187">
    <property type="entry name" value="EGF_CA"/>
    <property type="match status" value="1"/>
</dbReference>
<feature type="region of interest" description="Disordered" evidence="4">
    <location>
        <begin position="1200"/>
        <end position="1245"/>
    </location>
</feature>
<feature type="region of interest" description="Disordered" evidence="4">
    <location>
        <begin position="163"/>
        <end position="183"/>
    </location>
</feature>
<reference evidence="6 7" key="1">
    <citation type="submission" date="2019-01" db="EMBL/GenBank/DDBJ databases">
        <title>Genome Assembly of Collichthys lucidus.</title>
        <authorList>
            <person name="Cai M."/>
            <person name="Xiao S."/>
        </authorList>
    </citation>
    <scope>NUCLEOTIDE SEQUENCE [LARGE SCALE GENOMIC DNA]</scope>
    <source>
        <strain evidence="6">JT15FE1705JMU</strain>
        <tissue evidence="6">Muscle</tissue>
    </source>
</reference>
<dbReference type="GO" id="GO:0032502">
    <property type="term" value="P:developmental process"/>
    <property type="evidence" value="ECO:0007669"/>
    <property type="project" value="UniProtKB-ARBA"/>
</dbReference>
<protein>
    <recommendedName>
        <fullName evidence="5">TNFR-Cys domain-containing protein</fullName>
    </recommendedName>
</protein>
<evidence type="ECO:0000313" key="7">
    <source>
        <dbReference type="Proteomes" id="UP000298787"/>
    </source>
</evidence>
<feature type="compositionally biased region" description="Polar residues" evidence="4">
    <location>
        <begin position="1233"/>
        <end position="1245"/>
    </location>
</feature>
<evidence type="ECO:0000256" key="4">
    <source>
        <dbReference type="SAM" id="MobiDB-lite"/>
    </source>
</evidence>
<dbReference type="InterPro" id="IPR051586">
    <property type="entry name" value="PKC-binding_NELL"/>
</dbReference>
<feature type="disulfide bond" evidence="3">
    <location>
        <begin position="517"/>
        <end position="530"/>
    </location>
</feature>
<keyword evidence="1 3" id="KW-1015">Disulfide bond</keyword>
<proteinExistence type="predicted"/>
<dbReference type="PANTHER" id="PTHR24042:SF7">
    <property type="entry name" value="SI:CH211-37E10.2"/>
    <property type="match status" value="1"/>
</dbReference>
<dbReference type="Gene3D" id="2.10.50.10">
    <property type="entry name" value="Tumor Necrosis Factor Receptor, subunit A, domain 2"/>
    <property type="match status" value="1"/>
</dbReference>
<dbReference type="CDD" id="cd00185">
    <property type="entry name" value="TNFRSF"/>
    <property type="match status" value="1"/>
</dbReference>
<dbReference type="SMART" id="SM00208">
    <property type="entry name" value="TNFR"/>
    <property type="match status" value="2"/>
</dbReference>
<evidence type="ECO:0000256" key="3">
    <source>
        <dbReference type="PROSITE-ProRule" id="PRU00206"/>
    </source>
</evidence>
<dbReference type="GO" id="GO:0005615">
    <property type="term" value="C:extracellular space"/>
    <property type="evidence" value="ECO:0007669"/>
    <property type="project" value="TreeGrafter"/>
</dbReference>
<accession>A0A4U5VH70</accession>
<dbReference type="EMBL" id="CM014096">
    <property type="protein sequence ID" value="TKS87456.1"/>
    <property type="molecule type" value="Genomic_DNA"/>
</dbReference>
<sequence length="1245" mass="137115">MVCPFEEVVTGKLPASAMLKSHIGNGDTKKTSARIPTLPCLSLTGKYVNRVISSSILEAKRIKKERSHGEVRGGRFPFSSEFLHQRTGASHFSSRDTLINGRGARQLEEKGDFFSALLCLCTHSSFAEGGPTEWILLLPPCTLQKLCNPAKKVPFNKSLTSVGSVYKEREEEEEEEEAGGRERGHKMVLVSPALLLLLLSLVSLQAVAEICRGTHCYGAETGDPRPCTGAHCPGSRSSRPPRQFNPATHGGRSAHIAHSHASQHHAYQGSPREAYPAVQPLRGRHGDSSSGGGGSSSRIRAPEISPAGCTDVDCAAPPVKQFQPSNDTRDCRGIECRLPLRIRPKPRAKSCVGENEVPSEDALILHLQLAKGQEKLVEALRAQQVIIRDLQQKLVDQQDTLLSQQREILEQQQRMYEQMDVVKAQYGLLSDTVKQVSFQGLQGELQSYFQNHLAGLQSQARSHLQKSYAVHKMDVDTKVMDVVGEAHFPQPLLGCPSPCGQEEYCDFQRDPPQCEKCTMCPPGFFLISQCSQTADRMCQDRDECLELPNICGERVKCLNTPGGFRCLGISAREAVMGLCGHDYFYNQELQECQACSDCDGEPVGSPCTAISDAVCGPPSESRLSQSWRANVVLPSVRTSSTHVLPGLQLNIRGKEVTDLLSNEAGHVTFLQHGLVWLDHNFAIKHSCRNFLQLGMRLNGSQEEDGQDLSGVRIEQPDGKYFQGVSVSSGVEVEPNHTFTLLLKSPNQHCNQSKDLHVYDVTTPSLSVLWLSHDTGAVAMTAQMSLLAHYQTSYRPTFRMTSVSDPYMIILTHDNRGVRFTESGVVKFVLQQALYSMGHTCIREGFSLIAYTNRNGTGQEAMQAFKTGVNYRDTSITLSGAVSVESGDTLSFEITSPSQCNIRYFGDSSGISMLSLIWIPSAVSSALAATVSRTGLPSGAVRNKPLLFQQISPDTPQVHLARSGEPNSRKNFIFHERGTVNIALNLKLIHSCNIVKLTLQQAGGQGGQAGPVAQQVSGFMPEGSQWASIGLRASFQVQNGTAVYVTLDCIRGRVNQITHEGGTNISILWVAANNTCTGQVFGQSNLNSRVHPVESRALARQRDKSGAWTFNTMTRVNIPPQTYKQNDSRVARETFSKEESYEDNIVTATREEGEAEEKERKRLQVQSGREAFKKERERHAEGLHTHIDIILYVQSCDSLQAEEKKTEDRDSQIKRGEEYNARRGQHALRHGETSQEAQDTEITCKG</sequence>